<dbReference type="Pfam" id="PF23598">
    <property type="entry name" value="LRR_14"/>
    <property type="match status" value="1"/>
</dbReference>
<keyword evidence="7" id="KW-0175">Coiled coil</keyword>
<evidence type="ECO:0000256" key="1">
    <source>
        <dbReference type="ARBA" id="ARBA00008894"/>
    </source>
</evidence>
<protein>
    <recommendedName>
        <fullName evidence="15">NB-ARC domain-containing protein</fullName>
    </recommendedName>
</protein>
<dbReference type="Gramene" id="TraesCS2A02G495600.1">
    <property type="protein sequence ID" value="TraesCS2A02G495600.1"/>
    <property type="gene ID" value="TraesCS2A02G495600"/>
</dbReference>
<keyword evidence="2" id="KW-0433">Leucine-rich repeat</keyword>
<organism evidence="13">
    <name type="scientific">Triticum aestivum</name>
    <name type="common">Wheat</name>
    <dbReference type="NCBI Taxonomy" id="4565"/>
    <lineage>
        <taxon>Eukaryota</taxon>
        <taxon>Viridiplantae</taxon>
        <taxon>Streptophyta</taxon>
        <taxon>Embryophyta</taxon>
        <taxon>Tracheophyta</taxon>
        <taxon>Spermatophyta</taxon>
        <taxon>Magnoliopsida</taxon>
        <taxon>Liliopsida</taxon>
        <taxon>Poales</taxon>
        <taxon>Poaceae</taxon>
        <taxon>BOP clade</taxon>
        <taxon>Pooideae</taxon>
        <taxon>Triticodae</taxon>
        <taxon>Triticeae</taxon>
        <taxon>Triticinae</taxon>
        <taxon>Triticum</taxon>
    </lineage>
</organism>
<evidence type="ECO:0000256" key="4">
    <source>
        <dbReference type="ARBA" id="ARBA00022741"/>
    </source>
</evidence>
<evidence type="ECO:0000256" key="6">
    <source>
        <dbReference type="ARBA" id="ARBA00022840"/>
    </source>
</evidence>
<dbReference type="GO" id="GO:0043531">
    <property type="term" value="F:ADP binding"/>
    <property type="evidence" value="ECO:0007669"/>
    <property type="project" value="InterPro"/>
</dbReference>
<dbReference type="SUPFAM" id="SSF52540">
    <property type="entry name" value="P-loop containing nucleoside triphosphate hydrolases"/>
    <property type="match status" value="1"/>
</dbReference>
<dbReference type="PANTHER" id="PTHR36766">
    <property type="entry name" value="PLANT BROAD-SPECTRUM MILDEW RESISTANCE PROTEIN RPW8"/>
    <property type="match status" value="1"/>
</dbReference>
<evidence type="ECO:0000256" key="8">
    <source>
        <dbReference type="SAM" id="MobiDB-lite"/>
    </source>
</evidence>
<gene>
    <name evidence="13" type="primary">LOC123190649</name>
</gene>
<dbReference type="GO" id="GO:0005524">
    <property type="term" value="F:ATP binding"/>
    <property type="evidence" value="ECO:0007669"/>
    <property type="project" value="UniProtKB-KW"/>
</dbReference>
<feature type="domain" description="Disease resistance R13L4/SHOC-2-like LRR" evidence="12">
    <location>
        <begin position="634"/>
        <end position="966"/>
    </location>
</feature>
<dbReference type="Gramene" id="TraesCLE_scaffold_080225_01G000200.1">
    <property type="protein sequence ID" value="TraesCLE_scaffold_080225_01G000200.1"/>
    <property type="gene ID" value="TraesCLE_scaffold_080225_01G000200"/>
</dbReference>
<dbReference type="GeneID" id="123190649"/>
<dbReference type="InterPro" id="IPR058922">
    <property type="entry name" value="WHD_DRP"/>
</dbReference>
<keyword evidence="5" id="KW-0611">Plant defense</keyword>
<dbReference type="Proteomes" id="UP000019116">
    <property type="component" value="Chromosome 2A"/>
</dbReference>
<dbReference type="InterPro" id="IPR041118">
    <property type="entry name" value="Rx_N"/>
</dbReference>
<reference evidence="13" key="1">
    <citation type="submission" date="2018-08" db="EMBL/GenBank/DDBJ databases">
        <authorList>
            <person name="Rossello M."/>
        </authorList>
    </citation>
    <scope>NUCLEOTIDE SEQUENCE [LARGE SCALE GENOMIC DNA]</scope>
    <source>
        <strain evidence="13">cv. Chinese Spring</strain>
    </source>
</reference>
<dbReference type="AlphaFoldDB" id="A0A3B6B630"/>
<dbReference type="InterPro" id="IPR032675">
    <property type="entry name" value="LRR_dom_sf"/>
</dbReference>
<dbReference type="Gramene" id="TraesWEE_scaffold_068584_01G000200.1">
    <property type="protein sequence ID" value="TraesWEE_scaffold_068584_01G000200.1"/>
    <property type="gene ID" value="TraesWEE_scaffold_068584_01G000200"/>
</dbReference>
<reference evidence="13" key="2">
    <citation type="submission" date="2018-10" db="UniProtKB">
        <authorList>
            <consortium name="EnsemblPlants"/>
        </authorList>
    </citation>
    <scope>IDENTIFICATION</scope>
</reference>
<dbReference type="InterPro" id="IPR038005">
    <property type="entry name" value="RX-like_CC"/>
</dbReference>
<dbReference type="GO" id="GO:0051707">
    <property type="term" value="P:response to other organism"/>
    <property type="evidence" value="ECO:0007669"/>
    <property type="project" value="UniProtKB-ARBA"/>
</dbReference>
<evidence type="ECO:0008006" key="15">
    <source>
        <dbReference type="Google" id="ProtNLM"/>
    </source>
</evidence>
<keyword evidence="6" id="KW-0067">ATP-binding</keyword>
<dbReference type="InterPro" id="IPR027417">
    <property type="entry name" value="P-loop_NTPase"/>
</dbReference>
<dbReference type="PRINTS" id="PR00364">
    <property type="entry name" value="DISEASERSIST"/>
</dbReference>
<evidence type="ECO:0000256" key="3">
    <source>
        <dbReference type="ARBA" id="ARBA00022737"/>
    </source>
</evidence>
<evidence type="ECO:0000259" key="9">
    <source>
        <dbReference type="Pfam" id="PF00931"/>
    </source>
</evidence>
<comment type="similarity">
    <text evidence="1">Belongs to the disease resistance NB-LRR family.</text>
</comment>
<dbReference type="Gramene" id="TraesCS2A03G1156600.1">
    <property type="protein sequence ID" value="TraesCS2A03G1156600.1.CDS"/>
    <property type="gene ID" value="TraesCS2A03G1156600"/>
</dbReference>
<feature type="domain" description="Disease resistance N-terminal" evidence="10">
    <location>
        <begin position="88"/>
        <end position="169"/>
    </location>
</feature>
<evidence type="ECO:0000256" key="5">
    <source>
        <dbReference type="ARBA" id="ARBA00022821"/>
    </source>
</evidence>
<dbReference type="Gene3D" id="3.40.50.300">
    <property type="entry name" value="P-loop containing nucleotide triphosphate hydrolases"/>
    <property type="match status" value="1"/>
</dbReference>
<dbReference type="RefSeq" id="XP_044459260.1">
    <property type="nucleotide sequence ID" value="XM_044603325.1"/>
</dbReference>
<evidence type="ECO:0000313" key="13">
    <source>
        <dbReference type="EnsemblPlants" id="TraesCS2A02G495600.1"/>
    </source>
</evidence>
<sequence>MTPARQWRARVSKWTKSEFDTTFGLERLLKQRQAGRERRRERRGRAASTQVTGVDIPSHGDASPASSGPAKRQQLKQLMTGVLNALASYVTKMIADMAREEVAMLIGISSAIADLTIKLGDLKNFLADADRRNITDESVRGWVEELKHAMYHATDIIDLCQLKAMEQSPSKDIGCLNPLFSCMQNPLHAHDIGSRIKALNKELDNISKRGRSFNFIKLEVYQDQKTNRPHGIDRKTNPLLERSGVVGEKIEDDTRSLVQLLTKEVDTSESIMVFAIVGVGGIGKTTLSKKVFNDEAIQGKFTKKIWLSITQEFSEVDLLRTAITTAEGNLPGPGGGSQDKTLLVPALASAIKDKKLFLVLDDMWGTYEWTNLLRAPISHSAPGSRVLVTTRHETVARGMKAVNPYHRINKLGPKDGWSLLTKQVLMTKKSEPAVDMLKDIGMQIVEKCDGLSLAIKVMGGLLCHKEKTRRDWEKVLNDAVWSISQMPEELNHAIYLSYEDLSPCLKQCFLHFSLKPKKMILDDTQFINMWIGEGFVHGNSDILEEIGTEYHTELRLRNLIESDTSYASHYVCKMHDVIRSFAQFMTRNEALVAHNGETVNSKLHLQKFLRLSIETNGLESDEFEWRSLQGQISLRSLMLIGNFKVQSGDSLVTFSSLRTLHVESAEFATMVESLYHLKHLRYLSMDRCADIDCLPENIHKMKFLQHISLEGCENLVKLPDSIVKLTELRYLQLEGTGIYSIPRGFHALTNLRTLSGFQVHMDGDWCSLEELGPLSQLRGIGLVGLGNVSDASFVTKVRLDQKVHLSRMRLLSSIACKNNQGVIEEVFNELSPPPCIEIISVEGYIGRQLPRWMMSTATMRLNSLRTLVMEDLACCIQLPDGLCQLPLLDYLQVNRAPAIKCIGPEFVRPQSHRCYPSSHMVTAFPRLREMDLLEFVELEEWEWEEEVQAMPVLVELTFTRCNLKCIPPGLASHAKALKKLTLWSMWRLHSLENFASVVELDLYDLPKLISISNFPELQKLEIKSCPELTSLEEMSALRRLVLTVPGYGERFRLSPNKMGLPLYLQTVNPSHLLVDCGLEILGFMAAGKSGSEWDKFSHIQHVEAYADSDCWDDKKWHVLYTREPFSIETNVQPAFPRLLIGGARTAR</sequence>
<dbReference type="SMR" id="A0A3B6B630"/>
<dbReference type="SUPFAM" id="SSF52058">
    <property type="entry name" value="L domain-like"/>
    <property type="match status" value="1"/>
</dbReference>
<dbReference type="Pfam" id="PF23559">
    <property type="entry name" value="WHD_DRP"/>
    <property type="match status" value="1"/>
</dbReference>
<evidence type="ECO:0000313" key="14">
    <source>
        <dbReference type="Proteomes" id="UP000019116"/>
    </source>
</evidence>
<dbReference type="STRING" id="4565.A0A3B6B630"/>
<dbReference type="InterPro" id="IPR042197">
    <property type="entry name" value="Apaf_helical"/>
</dbReference>
<dbReference type="OMA" id="KESASGW"/>
<dbReference type="Gene3D" id="1.10.8.430">
    <property type="entry name" value="Helical domain of apoptotic protease-activating factors"/>
    <property type="match status" value="1"/>
</dbReference>
<keyword evidence="14" id="KW-1185">Reference proteome</keyword>
<dbReference type="InterPro" id="IPR002182">
    <property type="entry name" value="NB-ARC"/>
</dbReference>
<dbReference type="OrthoDB" id="1357022at2759"/>
<dbReference type="Gene3D" id="1.20.5.4130">
    <property type="match status" value="1"/>
</dbReference>
<dbReference type="GO" id="GO:0006952">
    <property type="term" value="P:defense response"/>
    <property type="evidence" value="ECO:0007669"/>
    <property type="project" value="UniProtKB-KW"/>
</dbReference>
<feature type="domain" description="Disease resistance protein winged helix" evidence="11">
    <location>
        <begin position="516"/>
        <end position="582"/>
    </location>
</feature>
<dbReference type="Gramene" id="TraesLDM2A03G00789600.2">
    <property type="protein sequence ID" value="TraesLDM2A03G00789600.2"/>
    <property type="gene ID" value="TraesLDM2A03G00789600"/>
</dbReference>
<dbReference type="Gramene" id="TraesROB_scaffold_078181_01G000200.1">
    <property type="protein sequence ID" value="TraesROB_scaffold_078181_01G000200.1"/>
    <property type="gene ID" value="TraesROB_scaffold_078181_01G000200"/>
</dbReference>
<accession>A0A3B6B630</accession>
<dbReference type="EnsemblPlants" id="TraesCS2A02G495600.1">
    <property type="protein sequence ID" value="TraesCS2A02G495600.1"/>
    <property type="gene ID" value="TraesCS2A02G495600"/>
</dbReference>
<evidence type="ECO:0000259" key="12">
    <source>
        <dbReference type="Pfam" id="PF23598"/>
    </source>
</evidence>
<evidence type="ECO:0000259" key="10">
    <source>
        <dbReference type="Pfam" id="PF18052"/>
    </source>
</evidence>
<name>A0A3B6B630_WHEAT</name>
<proteinExistence type="inferred from homology"/>
<dbReference type="Gene3D" id="3.80.10.10">
    <property type="entry name" value="Ribonuclease Inhibitor"/>
    <property type="match status" value="2"/>
</dbReference>
<feature type="domain" description="NB-ARC" evidence="9">
    <location>
        <begin position="256"/>
        <end position="428"/>
    </location>
</feature>
<dbReference type="Pfam" id="PF18052">
    <property type="entry name" value="Rx_N"/>
    <property type="match status" value="1"/>
</dbReference>
<keyword evidence="4" id="KW-0547">Nucleotide-binding</keyword>
<dbReference type="InterPro" id="IPR055414">
    <property type="entry name" value="LRR_R13L4/SHOC2-like"/>
</dbReference>
<evidence type="ECO:0000256" key="2">
    <source>
        <dbReference type="ARBA" id="ARBA00022614"/>
    </source>
</evidence>
<dbReference type="PANTHER" id="PTHR36766:SF36">
    <property type="entry name" value="AAA+ ATPASE DOMAIN-CONTAINING PROTEIN"/>
    <property type="match status" value="1"/>
</dbReference>
<evidence type="ECO:0000259" key="11">
    <source>
        <dbReference type="Pfam" id="PF23559"/>
    </source>
</evidence>
<feature type="region of interest" description="Disordered" evidence="8">
    <location>
        <begin position="30"/>
        <end position="73"/>
    </location>
</feature>
<keyword evidence="3" id="KW-0677">Repeat</keyword>
<dbReference type="CDD" id="cd14798">
    <property type="entry name" value="RX-CC_like"/>
    <property type="match status" value="1"/>
</dbReference>
<evidence type="ECO:0000256" key="7">
    <source>
        <dbReference type="ARBA" id="ARBA00023054"/>
    </source>
</evidence>
<dbReference type="Pfam" id="PF00931">
    <property type="entry name" value="NB-ARC"/>
    <property type="match status" value="1"/>
</dbReference>